<evidence type="ECO:0000313" key="3">
    <source>
        <dbReference type="Proteomes" id="UP000546213"/>
    </source>
</evidence>
<sequence>MDQKRLAQLGRHQTWLSPQAADGFVKTYSSEMIGRILLHIREACDKAKETHLPTEILVILYGLGNPAIGCHMDCTKDFLHRDAIITPTKILNGLPPGRDVTLAMRMFSTVSGGYAYSLHEPQLDELTRAYQDVHKTAGSDGTLIKQAFTEGDVLDYRNSKKEEMLEEHCHYELALWLQQAPTSPDDTDGTTVIEDRILQFRDPYPRETRLQRLAREASLATVVIFRLSMAFLTDNMVAKFKLKRPLDQTCLEWEMPRWLERRANLTRSNEWYELFTKEEEIETRAGLLWSRYTRFRLYLRAAHFETYLAEEEIRHPQESNERALADIESFFDFILDQVEELASACKTIFTNTKEEYGDEPLWQIAQDPNRSEGLKRRGTAAEQLTPKIVTLPPKAGRGISSPHSLP</sequence>
<evidence type="ECO:0000256" key="1">
    <source>
        <dbReference type="SAM" id="MobiDB-lite"/>
    </source>
</evidence>
<protein>
    <submittedName>
        <fullName evidence="2">ORF20</fullName>
    </submittedName>
</protein>
<dbReference type="Proteomes" id="UP000546213">
    <property type="component" value="Unassembled WGS sequence"/>
</dbReference>
<feature type="region of interest" description="Disordered" evidence="1">
    <location>
        <begin position="385"/>
        <end position="406"/>
    </location>
</feature>
<evidence type="ECO:0000313" key="2">
    <source>
        <dbReference type="EMBL" id="KAF5577367.1"/>
    </source>
</evidence>
<gene>
    <name evidence="2" type="ORF">FPCIR_12135</name>
</gene>
<accession>A0A8H5KQB6</accession>
<dbReference type="EMBL" id="JAAOAS010000387">
    <property type="protein sequence ID" value="KAF5577367.1"/>
    <property type="molecule type" value="Genomic_DNA"/>
</dbReference>
<keyword evidence="3" id="KW-1185">Reference proteome</keyword>
<dbReference type="AlphaFoldDB" id="A0A8H5KQB6"/>
<name>A0A8H5KQB6_9HYPO</name>
<organism evidence="2 3">
    <name type="scientific">Fusarium pseudocircinatum</name>
    <dbReference type="NCBI Taxonomy" id="56676"/>
    <lineage>
        <taxon>Eukaryota</taxon>
        <taxon>Fungi</taxon>
        <taxon>Dikarya</taxon>
        <taxon>Ascomycota</taxon>
        <taxon>Pezizomycotina</taxon>
        <taxon>Sordariomycetes</taxon>
        <taxon>Hypocreomycetidae</taxon>
        <taxon>Hypocreales</taxon>
        <taxon>Nectriaceae</taxon>
        <taxon>Fusarium</taxon>
        <taxon>Fusarium fujikuroi species complex</taxon>
    </lineage>
</organism>
<dbReference type="OrthoDB" id="5092369at2759"/>
<comment type="caution">
    <text evidence="2">The sequence shown here is derived from an EMBL/GenBank/DDBJ whole genome shotgun (WGS) entry which is preliminary data.</text>
</comment>
<proteinExistence type="predicted"/>
<reference evidence="2 3" key="1">
    <citation type="submission" date="2020-05" db="EMBL/GenBank/DDBJ databases">
        <title>Identification and distribution of gene clusters putatively required for synthesis of sphingolipid metabolism inhibitors in phylogenetically diverse species of the filamentous fungus Fusarium.</title>
        <authorList>
            <person name="Kim H.-S."/>
            <person name="Busman M."/>
            <person name="Brown D.W."/>
            <person name="Divon H."/>
            <person name="Uhlig S."/>
            <person name="Proctor R.H."/>
        </authorList>
    </citation>
    <scope>NUCLEOTIDE SEQUENCE [LARGE SCALE GENOMIC DNA]</scope>
    <source>
        <strain evidence="2 3">NRRL 36939</strain>
    </source>
</reference>